<accession>A0ABS2PL16</accession>
<organism evidence="12 13">
    <name type="scientific">Streptococcus saliviloxodontae</name>
    <dbReference type="NCBI Taxonomy" id="1349416"/>
    <lineage>
        <taxon>Bacteria</taxon>
        <taxon>Bacillati</taxon>
        <taxon>Bacillota</taxon>
        <taxon>Bacilli</taxon>
        <taxon>Lactobacillales</taxon>
        <taxon>Streptococcaceae</taxon>
        <taxon>Streptococcus</taxon>
    </lineage>
</organism>
<keyword evidence="6 11" id="KW-0904">Protein phosphatase</keyword>
<dbReference type="InterPro" id="IPR016667">
    <property type="entry name" value="Caps_polysacc_synth_CpsB/CapC"/>
</dbReference>
<dbReference type="Pfam" id="PF19567">
    <property type="entry name" value="CpsB_CapC"/>
    <property type="match status" value="1"/>
</dbReference>
<dbReference type="PANTHER" id="PTHR39181:SF1">
    <property type="entry name" value="TYROSINE-PROTEIN PHOSPHATASE YWQE"/>
    <property type="match status" value="1"/>
</dbReference>
<evidence type="ECO:0000313" key="12">
    <source>
        <dbReference type="EMBL" id="MBM7635967.1"/>
    </source>
</evidence>
<proteinExistence type="inferred from homology"/>
<comment type="catalytic activity">
    <reaction evidence="10 11">
        <text>O-phospho-L-tyrosyl-[protein] + H2O = L-tyrosyl-[protein] + phosphate</text>
        <dbReference type="Rhea" id="RHEA:10684"/>
        <dbReference type="Rhea" id="RHEA-COMP:10136"/>
        <dbReference type="Rhea" id="RHEA-COMP:20101"/>
        <dbReference type="ChEBI" id="CHEBI:15377"/>
        <dbReference type="ChEBI" id="CHEBI:43474"/>
        <dbReference type="ChEBI" id="CHEBI:46858"/>
        <dbReference type="ChEBI" id="CHEBI:61978"/>
        <dbReference type="EC" id="3.1.3.48"/>
    </reaction>
</comment>
<evidence type="ECO:0000256" key="8">
    <source>
        <dbReference type="ARBA" id="ARBA00023211"/>
    </source>
</evidence>
<comment type="similarity">
    <text evidence="3 11">Belongs to the metallo-dependent hydrolases superfamily. CpsB/CapC family.</text>
</comment>
<keyword evidence="8" id="KW-0464">Manganese</keyword>
<dbReference type="NCBIfam" id="NF041488">
    <property type="entry name" value="caps_synth_Cps4B"/>
    <property type="match status" value="1"/>
</dbReference>
<dbReference type="SUPFAM" id="SSF51556">
    <property type="entry name" value="Metallo-dependent hydrolases"/>
    <property type="match status" value="1"/>
</dbReference>
<name>A0ABS2PL16_9STRE</name>
<dbReference type="InterPro" id="IPR048208">
    <property type="entry name" value="Caps_polysacc_synth_CpsB"/>
</dbReference>
<dbReference type="RefSeq" id="WP_205016870.1">
    <property type="nucleotide sequence ID" value="NZ_JAFBEI010000013.1"/>
</dbReference>
<evidence type="ECO:0000313" key="13">
    <source>
        <dbReference type="Proteomes" id="UP000809081"/>
    </source>
</evidence>
<comment type="pathway">
    <text evidence="2">Capsule biogenesis; capsule polysaccharide biosynthesis.</text>
</comment>
<comment type="cofactor">
    <cofactor evidence="1">
        <name>Mn(2+)</name>
        <dbReference type="ChEBI" id="CHEBI:29035"/>
    </cofactor>
</comment>
<keyword evidence="4 11" id="KW-0378">Hydrolase</keyword>
<comment type="caution">
    <text evidence="12">The sequence shown here is derived from an EMBL/GenBank/DDBJ whole genome shotgun (WGS) entry which is preliminary data.</text>
</comment>
<dbReference type="EMBL" id="JAFBEI010000013">
    <property type="protein sequence ID" value="MBM7635967.1"/>
    <property type="molecule type" value="Genomic_DNA"/>
</dbReference>
<dbReference type="Proteomes" id="UP000809081">
    <property type="component" value="Unassembled WGS sequence"/>
</dbReference>
<reference evidence="12 13" key="1">
    <citation type="submission" date="2021-01" db="EMBL/GenBank/DDBJ databases">
        <title>Genomic Encyclopedia of Type Strains, Phase IV (KMG-IV): sequencing the most valuable type-strain genomes for metagenomic binning, comparative biology and taxonomic classification.</title>
        <authorList>
            <person name="Goeker M."/>
        </authorList>
    </citation>
    <scope>NUCLEOTIDE SEQUENCE [LARGE SCALE GENOMIC DNA]</scope>
    <source>
        <strain evidence="12 13">DSM 27513</strain>
    </source>
</reference>
<gene>
    <name evidence="12" type="ORF">JOC31_000786</name>
</gene>
<evidence type="ECO:0000256" key="10">
    <source>
        <dbReference type="ARBA" id="ARBA00051722"/>
    </source>
</evidence>
<evidence type="ECO:0000256" key="1">
    <source>
        <dbReference type="ARBA" id="ARBA00001936"/>
    </source>
</evidence>
<dbReference type="EC" id="3.1.3.48" evidence="11"/>
<evidence type="ECO:0000256" key="9">
    <source>
        <dbReference type="ARBA" id="ARBA00025635"/>
    </source>
</evidence>
<dbReference type="PIRSF" id="PIRSF016557">
    <property type="entry name" value="Caps_synth_CpsB"/>
    <property type="match status" value="1"/>
</dbReference>
<protein>
    <recommendedName>
        <fullName evidence="11">Tyrosine-protein phosphatase</fullName>
        <ecNumber evidence="11">3.1.3.48</ecNumber>
    </recommendedName>
</protein>
<evidence type="ECO:0000256" key="11">
    <source>
        <dbReference type="PIRNR" id="PIRNR016557"/>
    </source>
</evidence>
<evidence type="ECO:0000256" key="3">
    <source>
        <dbReference type="ARBA" id="ARBA00005750"/>
    </source>
</evidence>
<dbReference type="Gene3D" id="3.20.20.140">
    <property type="entry name" value="Metal-dependent hydrolases"/>
    <property type="match status" value="1"/>
</dbReference>
<keyword evidence="13" id="KW-1185">Reference proteome</keyword>
<comment type="function">
    <text evidence="9">Dephosphorylates CpsD. Involved in the regulation of capsular polysaccharide biosynthesis.</text>
</comment>
<dbReference type="PANTHER" id="PTHR39181">
    <property type="entry name" value="TYROSINE-PROTEIN PHOSPHATASE YWQE"/>
    <property type="match status" value="1"/>
</dbReference>
<keyword evidence="7" id="KW-0270">Exopolysaccharide synthesis</keyword>
<evidence type="ECO:0000256" key="6">
    <source>
        <dbReference type="ARBA" id="ARBA00022912"/>
    </source>
</evidence>
<evidence type="ECO:0000256" key="7">
    <source>
        <dbReference type="ARBA" id="ARBA00023169"/>
    </source>
</evidence>
<dbReference type="GO" id="GO:0004725">
    <property type="term" value="F:protein tyrosine phosphatase activity"/>
    <property type="evidence" value="ECO:0007669"/>
    <property type="project" value="UniProtKB-EC"/>
</dbReference>
<sequence length="244" mass="28493">MIDIHSHIIFDVDDGPKTLDESLDLIRESYRQGVRKIVATSHRRKGMFETAEDKIASNFELLKQRVDEEFNSDLQLYYGGELYYTSDIPQKLDDRTVPRMADTRFALIEFSMNTPWSDIQSGLRQIIMMGVTPIVAHIERYDALAFNQTRVEELINIGCYTQINSSHVLKPGLIGDKYKRFKKRAHYFLDRDLVHCVASDMHNLDQRPPYMEKAYQVISKRYGKQRAQDLFYNNPEGLLDNTFI</sequence>
<keyword evidence="5" id="KW-0972">Capsule biogenesis/degradation</keyword>
<evidence type="ECO:0000256" key="5">
    <source>
        <dbReference type="ARBA" id="ARBA00022903"/>
    </source>
</evidence>
<evidence type="ECO:0000256" key="2">
    <source>
        <dbReference type="ARBA" id="ARBA00005132"/>
    </source>
</evidence>
<evidence type="ECO:0000256" key="4">
    <source>
        <dbReference type="ARBA" id="ARBA00022801"/>
    </source>
</evidence>
<dbReference type="InterPro" id="IPR032466">
    <property type="entry name" value="Metal_Hydrolase"/>
</dbReference>